<dbReference type="EMBL" id="ML213503">
    <property type="protein sequence ID" value="TFK56960.1"/>
    <property type="molecule type" value="Genomic_DNA"/>
</dbReference>
<dbReference type="STRING" id="5364.A0A5C3NI30"/>
<accession>A0A5C3NI30</accession>
<dbReference type="Proteomes" id="UP000305948">
    <property type="component" value="Unassembled WGS sequence"/>
</dbReference>
<organism evidence="2 3">
    <name type="scientific">Heliocybe sulcata</name>
    <dbReference type="NCBI Taxonomy" id="5364"/>
    <lineage>
        <taxon>Eukaryota</taxon>
        <taxon>Fungi</taxon>
        <taxon>Dikarya</taxon>
        <taxon>Basidiomycota</taxon>
        <taxon>Agaricomycotina</taxon>
        <taxon>Agaricomycetes</taxon>
        <taxon>Gloeophyllales</taxon>
        <taxon>Gloeophyllaceae</taxon>
        <taxon>Heliocybe</taxon>
    </lineage>
</organism>
<reference evidence="2 3" key="1">
    <citation type="journal article" date="2019" name="Nat. Ecol. Evol.">
        <title>Megaphylogeny resolves global patterns of mushroom evolution.</title>
        <authorList>
            <person name="Varga T."/>
            <person name="Krizsan K."/>
            <person name="Foldi C."/>
            <person name="Dima B."/>
            <person name="Sanchez-Garcia M."/>
            <person name="Sanchez-Ramirez S."/>
            <person name="Szollosi G.J."/>
            <person name="Szarkandi J.G."/>
            <person name="Papp V."/>
            <person name="Albert L."/>
            <person name="Andreopoulos W."/>
            <person name="Angelini C."/>
            <person name="Antonin V."/>
            <person name="Barry K.W."/>
            <person name="Bougher N.L."/>
            <person name="Buchanan P."/>
            <person name="Buyck B."/>
            <person name="Bense V."/>
            <person name="Catcheside P."/>
            <person name="Chovatia M."/>
            <person name="Cooper J."/>
            <person name="Damon W."/>
            <person name="Desjardin D."/>
            <person name="Finy P."/>
            <person name="Geml J."/>
            <person name="Haridas S."/>
            <person name="Hughes K."/>
            <person name="Justo A."/>
            <person name="Karasinski D."/>
            <person name="Kautmanova I."/>
            <person name="Kiss B."/>
            <person name="Kocsube S."/>
            <person name="Kotiranta H."/>
            <person name="LaButti K.M."/>
            <person name="Lechner B.E."/>
            <person name="Liimatainen K."/>
            <person name="Lipzen A."/>
            <person name="Lukacs Z."/>
            <person name="Mihaltcheva S."/>
            <person name="Morgado L.N."/>
            <person name="Niskanen T."/>
            <person name="Noordeloos M.E."/>
            <person name="Ohm R.A."/>
            <person name="Ortiz-Santana B."/>
            <person name="Ovrebo C."/>
            <person name="Racz N."/>
            <person name="Riley R."/>
            <person name="Savchenko A."/>
            <person name="Shiryaev A."/>
            <person name="Soop K."/>
            <person name="Spirin V."/>
            <person name="Szebenyi C."/>
            <person name="Tomsovsky M."/>
            <person name="Tulloss R.E."/>
            <person name="Uehling J."/>
            <person name="Grigoriev I.V."/>
            <person name="Vagvolgyi C."/>
            <person name="Papp T."/>
            <person name="Martin F.M."/>
            <person name="Miettinen O."/>
            <person name="Hibbett D.S."/>
            <person name="Nagy L.G."/>
        </authorList>
    </citation>
    <scope>NUCLEOTIDE SEQUENCE [LARGE SCALE GENOMIC DNA]</scope>
    <source>
        <strain evidence="2 3">OMC1185</strain>
    </source>
</reference>
<feature type="compositionally biased region" description="Basic and acidic residues" evidence="1">
    <location>
        <begin position="45"/>
        <end position="72"/>
    </location>
</feature>
<feature type="compositionally biased region" description="Low complexity" evidence="1">
    <location>
        <begin position="94"/>
        <end position="107"/>
    </location>
</feature>
<gene>
    <name evidence="2" type="ORF">OE88DRAFT_1803589</name>
</gene>
<evidence type="ECO:0000256" key="1">
    <source>
        <dbReference type="SAM" id="MobiDB-lite"/>
    </source>
</evidence>
<sequence>MVNNNNNNNMPPPPDGWVQEWDPNSQHPFWVDTKANPPRSIWTHPYDDEHYLSEHPDLRDKLQAQLRGRTDSKSNLAPPSYDEANRRHSYHGQASGSAGPSRASGGRNTSTPPPGDREKQKDRGFFGKLKDKAVGTKEEREEHKRQMRLLEERREKQRQELMKQRMEYMRQQYGQGNNGQSAYGSRYGPPAGNPYVMSGGYGYPGYGSGLGGGMMGGRGGFGGGGMALPLLGGMAGGLLLGDMMDGGFGGGYGGGFDGGYDQGGFF</sequence>
<feature type="region of interest" description="Disordered" evidence="1">
    <location>
        <begin position="1"/>
        <end position="145"/>
    </location>
</feature>
<protein>
    <recommendedName>
        <fullName evidence="4">WW domain-containing protein</fullName>
    </recommendedName>
</protein>
<name>A0A5C3NI30_9AGAM</name>
<proteinExistence type="predicted"/>
<keyword evidence="3" id="KW-1185">Reference proteome</keyword>
<evidence type="ECO:0008006" key="4">
    <source>
        <dbReference type="Google" id="ProtNLM"/>
    </source>
</evidence>
<dbReference type="CDD" id="cd22249">
    <property type="entry name" value="UDM1_RNF168_RNF169-like"/>
    <property type="match status" value="1"/>
</dbReference>
<dbReference type="OrthoDB" id="2367685at2759"/>
<evidence type="ECO:0000313" key="3">
    <source>
        <dbReference type="Proteomes" id="UP000305948"/>
    </source>
</evidence>
<feature type="compositionally biased region" description="Basic and acidic residues" evidence="1">
    <location>
        <begin position="115"/>
        <end position="145"/>
    </location>
</feature>
<dbReference type="AlphaFoldDB" id="A0A5C3NI30"/>
<evidence type="ECO:0000313" key="2">
    <source>
        <dbReference type="EMBL" id="TFK56960.1"/>
    </source>
</evidence>